<dbReference type="InterPro" id="IPR008928">
    <property type="entry name" value="6-hairpin_glycosidase_sf"/>
</dbReference>
<reference evidence="1 2" key="1">
    <citation type="submission" date="2021-07" db="EMBL/GenBank/DDBJ databases">
        <title>Paenibacillus radiodurans sp. nov., isolated from the southeastern edge of Tengger Desert.</title>
        <authorList>
            <person name="Zhang G."/>
        </authorList>
    </citation>
    <scope>NUCLEOTIDE SEQUENCE [LARGE SCALE GENOMIC DNA]</scope>
    <source>
        <strain evidence="1 2">CCM 7311</strain>
    </source>
</reference>
<protein>
    <submittedName>
        <fullName evidence="1">Uncharacterized protein</fullName>
    </submittedName>
</protein>
<comment type="caution">
    <text evidence="1">The sequence shown here is derived from an EMBL/GenBank/DDBJ whole genome shotgun (WGS) entry which is preliminary data.</text>
</comment>
<accession>A0ABS7BZ85</accession>
<dbReference type="EMBL" id="JAHZIK010000130">
    <property type="protein sequence ID" value="MBW7453902.1"/>
    <property type="molecule type" value="Genomic_DNA"/>
</dbReference>
<gene>
    <name evidence="1" type="ORF">K0U00_07615</name>
</gene>
<dbReference type="Proteomes" id="UP001519887">
    <property type="component" value="Unassembled WGS sequence"/>
</dbReference>
<dbReference type="SUPFAM" id="SSF48208">
    <property type="entry name" value="Six-hairpin glycosidases"/>
    <property type="match status" value="1"/>
</dbReference>
<feature type="non-terminal residue" evidence="1">
    <location>
        <position position="202"/>
    </location>
</feature>
<name>A0ABS7BZ85_9BACL</name>
<keyword evidence="2" id="KW-1185">Reference proteome</keyword>
<sequence length="202" mass="23383">MVKLTNWNQIQFKAGAVTFQSSDSHLNDGFKWARQQAMAYAHSGGDPVGLWYEAALPNRQAFCMRDVAHHSIGAAVLGLNLHTKNMFMRFAENIAESRDWCTYWEITKDNVPAEVDYENDQDFWYNLPANFDIIEASYRQYLWTGDQDYRNDAIMLDFYRLTVENFVQTWDKDGDGILEYYPEYGRRGLATYNEAGLQPLAG</sequence>
<evidence type="ECO:0000313" key="1">
    <source>
        <dbReference type="EMBL" id="MBW7453902.1"/>
    </source>
</evidence>
<evidence type="ECO:0000313" key="2">
    <source>
        <dbReference type="Proteomes" id="UP001519887"/>
    </source>
</evidence>
<proteinExistence type="predicted"/>
<organism evidence="1 2">
    <name type="scientific">Paenibacillus sepulcri</name>
    <dbReference type="NCBI Taxonomy" id="359917"/>
    <lineage>
        <taxon>Bacteria</taxon>
        <taxon>Bacillati</taxon>
        <taxon>Bacillota</taxon>
        <taxon>Bacilli</taxon>
        <taxon>Bacillales</taxon>
        <taxon>Paenibacillaceae</taxon>
        <taxon>Paenibacillus</taxon>
    </lineage>
</organism>